<dbReference type="InterPro" id="IPR043502">
    <property type="entry name" value="DNA/RNA_pol_sf"/>
</dbReference>
<proteinExistence type="predicted"/>
<organism evidence="5 6">
    <name type="scientific">Nicotiana sylvestris</name>
    <name type="common">Wood tobacco</name>
    <name type="synonym">South American tobacco</name>
    <dbReference type="NCBI Taxonomy" id="4096"/>
    <lineage>
        <taxon>Eukaryota</taxon>
        <taxon>Viridiplantae</taxon>
        <taxon>Streptophyta</taxon>
        <taxon>Embryophyta</taxon>
        <taxon>Tracheophyta</taxon>
        <taxon>Spermatophyta</taxon>
        <taxon>Magnoliopsida</taxon>
        <taxon>eudicotyledons</taxon>
        <taxon>Gunneridae</taxon>
        <taxon>Pentapetalae</taxon>
        <taxon>asterids</taxon>
        <taxon>lamiids</taxon>
        <taxon>Solanales</taxon>
        <taxon>Solanaceae</taxon>
        <taxon>Nicotianoideae</taxon>
        <taxon>Nicotianeae</taxon>
        <taxon>Nicotiana</taxon>
    </lineage>
</organism>
<evidence type="ECO:0000256" key="1">
    <source>
        <dbReference type="ARBA" id="ARBA00022723"/>
    </source>
</evidence>
<keyword evidence="2" id="KW-0378">Hydrolase</keyword>
<dbReference type="eggNOG" id="KOG0017">
    <property type="taxonomic scope" value="Eukaryota"/>
</dbReference>
<gene>
    <name evidence="6" type="primary">LOC104217756</name>
</gene>
<dbReference type="SUPFAM" id="SSF53098">
    <property type="entry name" value="Ribonuclease H-like"/>
    <property type="match status" value="1"/>
</dbReference>
<evidence type="ECO:0000259" key="4">
    <source>
        <dbReference type="PROSITE" id="PS50994"/>
    </source>
</evidence>
<dbReference type="PROSITE" id="PS50994">
    <property type="entry name" value="INTEGRASE"/>
    <property type="match status" value="1"/>
</dbReference>
<evidence type="ECO:0000313" key="6">
    <source>
        <dbReference type="RefSeq" id="XP_009766369.1"/>
    </source>
</evidence>
<dbReference type="Pfam" id="PF00665">
    <property type="entry name" value="rve"/>
    <property type="match status" value="1"/>
</dbReference>
<protein>
    <submittedName>
        <fullName evidence="6">Uncharacterized protein LOC104217756</fullName>
    </submittedName>
</protein>
<dbReference type="STRING" id="4096.A0A1U7VVD6"/>
<dbReference type="GO" id="GO:0003676">
    <property type="term" value="F:nucleic acid binding"/>
    <property type="evidence" value="ECO:0007669"/>
    <property type="project" value="InterPro"/>
</dbReference>
<feature type="domain" description="Integrase catalytic" evidence="4">
    <location>
        <begin position="77"/>
        <end position="164"/>
    </location>
</feature>
<dbReference type="Proteomes" id="UP000189701">
    <property type="component" value="Unplaced"/>
</dbReference>
<evidence type="ECO:0000256" key="3">
    <source>
        <dbReference type="SAM" id="MobiDB-lite"/>
    </source>
</evidence>
<name>A0A1U7VVD6_NICSY</name>
<dbReference type="RefSeq" id="XP_009766369.1">
    <property type="nucleotide sequence ID" value="XM_009768067.1"/>
</dbReference>
<keyword evidence="1" id="KW-0479">Metal-binding</keyword>
<accession>A0A1U7VVD6</accession>
<dbReference type="Pfam" id="PF13976">
    <property type="entry name" value="gag_pre-integrs"/>
    <property type="match status" value="1"/>
</dbReference>
<dbReference type="PANTHER" id="PTHR42648">
    <property type="entry name" value="TRANSPOSASE, PUTATIVE-RELATED"/>
    <property type="match status" value="1"/>
</dbReference>
<dbReference type="SUPFAM" id="SSF56672">
    <property type="entry name" value="DNA/RNA polymerases"/>
    <property type="match status" value="1"/>
</dbReference>
<dbReference type="AlphaFoldDB" id="A0A1U7VVD6"/>
<dbReference type="Pfam" id="PF07727">
    <property type="entry name" value="RVT_2"/>
    <property type="match status" value="1"/>
</dbReference>
<evidence type="ECO:0000256" key="2">
    <source>
        <dbReference type="ARBA" id="ARBA00022801"/>
    </source>
</evidence>
<dbReference type="InterPro" id="IPR013103">
    <property type="entry name" value="RVT_2"/>
</dbReference>
<evidence type="ECO:0000313" key="5">
    <source>
        <dbReference type="Proteomes" id="UP000189701"/>
    </source>
</evidence>
<dbReference type="Gene3D" id="3.30.420.10">
    <property type="entry name" value="Ribonuclease H-like superfamily/Ribonuclease H"/>
    <property type="match status" value="1"/>
</dbReference>
<dbReference type="InterPro" id="IPR039537">
    <property type="entry name" value="Retrotran_Ty1/copia-like"/>
</dbReference>
<dbReference type="GO" id="GO:0016787">
    <property type="term" value="F:hydrolase activity"/>
    <property type="evidence" value="ECO:0007669"/>
    <property type="project" value="UniProtKB-KW"/>
</dbReference>
<keyword evidence="5" id="KW-1185">Reference proteome</keyword>
<reference evidence="5" key="1">
    <citation type="journal article" date="2013" name="Genome Biol.">
        <title>Reference genomes and transcriptomes of Nicotiana sylvestris and Nicotiana tomentosiformis.</title>
        <authorList>
            <person name="Sierro N."/>
            <person name="Battey J.N."/>
            <person name="Ouadi S."/>
            <person name="Bovet L."/>
            <person name="Goepfert S."/>
            <person name="Bakaher N."/>
            <person name="Peitsch M.C."/>
            <person name="Ivanov N.V."/>
        </authorList>
    </citation>
    <scope>NUCLEOTIDE SEQUENCE [LARGE SCALE GENOMIC DNA]</scope>
</reference>
<dbReference type="PANTHER" id="PTHR42648:SF21">
    <property type="entry name" value="CYSTEINE-RICH RLK (RECEPTOR-LIKE PROTEIN KINASE) 8"/>
    <property type="match status" value="1"/>
</dbReference>
<reference evidence="6" key="2">
    <citation type="submission" date="2025-08" db="UniProtKB">
        <authorList>
            <consortium name="RefSeq"/>
        </authorList>
    </citation>
    <scope>IDENTIFICATION</scope>
    <source>
        <tissue evidence="6">Leaf</tissue>
    </source>
</reference>
<dbReference type="CDD" id="cd09272">
    <property type="entry name" value="RNase_HI_RT_Ty1"/>
    <property type="match status" value="1"/>
</dbReference>
<dbReference type="InterPro" id="IPR025724">
    <property type="entry name" value="GAG-pre-integrase_dom"/>
</dbReference>
<dbReference type="InterPro" id="IPR012337">
    <property type="entry name" value="RNaseH-like_sf"/>
</dbReference>
<dbReference type="InterPro" id="IPR036397">
    <property type="entry name" value="RNaseH_sf"/>
</dbReference>
<dbReference type="GO" id="GO:0046872">
    <property type="term" value="F:metal ion binding"/>
    <property type="evidence" value="ECO:0007669"/>
    <property type="project" value="UniProtKB-KW"/>
</dbReference>
<feature type="region of interest" description="Disordered" evidence="3">
    <location>
        <begin position="191"/>
        <end position="217"/>
    </location>
</feature>
<dbReference type="GO" id="GO:0015074">
    <property type="term" value="P:DNA integration"/>
    <property type="evidence" value="ECO:0007669"/>
    <property type="project" value="InterPro"/>
</dbReference>
<sequence>MGISKKIAKPGSSLFRKTKCLLKRRLGHASFSLLNKLVQKDLVRGLPKSKFMEHKVCDACARGKHVKSSFKPNKDVRTSKPLDLLHMDLSGHMRVQSKGGKRYIFVIVDDYSKFTWTLFLRTNDETFEVFVAFVKKNQVKMDSKVAYIRSDHGTEFDNTKYMIWSLLNKTPYLSVPGEVIDMANGKTDMMSQVKDPSEDNAVSSAGVEPDATITTTEDKERVVDAVQEPKNIKEPLKDADWITAMQDELHQFERNNVWHLALYGLKQAPRDWYEILSKFLFENGFTRERIDNALFLKKRGRNIFIVQVYVDDIIFGATADSLCEEFEKLTRSEFKMSMMESKVIDTLIATATRLDMDESGSPVNQTMYRGIIGSLLYLTASRPDIVFSVGLCDNFNLIGYADADYVGYLVDMKTSCCAQLLWIKQQLKDFRVYTDCVPLLCDNTSALSMAKNLVQHKRTKHIDARHYFLRDNVEKGLICMKFCSTENQITNIFTKALSREYFERNRLELGLIKPNGNLIPISWL</sequence>
<dbReference type="InterPro" id="IPR001584">
    <property type="entry name" value="Integrase_cat-core"/>
</dbReference>